<evidence type="ECO:0000313" key="3">
    <source>
        <dbReference type="Proteomes" id="UP000249829"/>
    </source>
</evidence>
<sequence length="108" mass="12163">MYCVLCTAYKNAMRGFFVGVSIWALVWFWISELGGRIWFDAREKTIDLCFCLVGSCESSGGKGSERTVCLVCRLRSERGGSFVGLFGLELHVDVRTTVDTTTRSQVYR</sequence>
<reference evidence="2 3" key="1">
    <citation type="submission" date="2018-02" db="EMBL/GenBank/DDBJ databases">
        <title>The genomes of Aspergillus section Nigri reveals drivers in fungal speciation.</title>
        <authorList>
            <consortium name="DOE Joint Genome Institute"/>
            <person name="Vesth T.C."/>
            <person name="Nybo J."/>
            <person name="Theobald S."/>
            <person name="Brandl J."/>
            <person name="Frisvad J.C."/>
            <person name="Nielsen K.F."/>
            <person name="Lyhne E.K."/>
            <person name="Kogle M.E."/>
            <person name="Kuo A."/>
            <person name="Riley R."/>
            <person name="Clum A."/>
            <person name="Nolan M."/>
            <person name="Lipzen A."/>
            <person name="Salamov A."/>
            <person name="Henrissat B."/>
            <person name="Wiebenga A."/>
            <person name="De vries R.P."/>
            <person name="Grigoriev I.V."/>
            <person name="Mortensen U.H."/>
            <person name="Andersen M.R."/>
            <person name="Baker S.E."/>
        </authorList>
    </citation>
    <scope>NUCLEOTIDE SEQUENCE [LARGE SCALE GENOMIC DNA]</scope>
    <source>
        <strain evidence="2 3">CBS 115571</strain>
    </source>
</reference>
<gene>
    <name evidence="2" type="ORF">BO99DRAFT_267847</name>
</gene>
<proteinExistence type="predicted"/>
<accession>A0A2V5GV74</accession>
<protein>
    <submittedName>
        <fullName evidence="2">Uncharacterized protein</fullName>
    </submittedName>
</protein>
<feature type="transmembrane region" description="Helical" evidence="1">
    <location>
        <begin position="12"/>
        <end position="30"/>
    </location>
</feature>
<keyword evidence="1" id="KW-0812">Transmembrane</keyword>
<keyword evidence="3" id="KW-1185">Reference proteome</keyword>
<organism evidence="2 3">
    <name type="scientific">Aspergillus violaceofuscus (strain CBS 115571)</name>
    <dbReference type="NCBI Taxonomy" id="1450538"/>
    <lineage>
        <taxon>Eukaryota</taxon>
        <taxon>Fungi</taxon>
        <taxon>Dikarya</taxon>
        <taxon>Ascomycota</taxon>
        <taxon>Pezizomycotina</taxon>
        <taxon>Eurotiomycetes</taxon>
        <taxon>Eurotiomycetidae</taxon>
        <taxon>Eurotiales</taxon>
        <taxon>Aspergillaceae</taxon>
        <taxon>Aspergillus</taxon>
    </lineage>
</organism>
<dbReference type="EMBL" id="KZ825196">
    <property type="protein sequence ID" value="PYI15088.1"/>
    <property type="molecule type" value="Genomic_DNA"/>
</dbReference>
<dbReference type="Proteomes" id="UP000249829">
    <property type="component" value="Unassembled WGS sequence"/>
</dbReference>
<evidence type="ECO:0000256" key="1">
    <source>
        <dbReference type="SAM" id="Phobius"/>
    </source>
</evidence>
<evidence type="ECO:0000313" key="2">
    <source>
        <dbReference type="EMBL" id="PYI15088.1"/>
    </source>
</evidence>
<keyword evidence="1" id="KW-1133">Transmembrane helix</keyword>
<name>A0A2V5GV74_ASPV1</name>
<keyword evidence="1" id="KW-0472">Membrane</keyword>
<dbReference type="AlphaFoldDB" id="A0A2V5GV74"/>